<dbReference type="InterPro" id="IPR019251">
    <property type="entry name" value="DUF2231_TM"/>
</dbReference>
<protein>
    <submittedName>
        <fullName evidence="4">Putative membrane protein</fullName>
    </submittedName>
</protein>
<feature type="domain" description="DUF2231" evidence="3">
    <location>
        <begin position="9"/>
        <end position="145"/>
    </location>
</feature>
<dbReference type="AlphaFoldDB" id="A0A4Q7UMN4"/>
<name>A0A4Q7UMN4_9ACTN</name>
<keyword evidence="2" id="KW-0812">Transmembrane</keyword>
<feature type="transmembrane region" description="Helical" evidence="2">
    <location>
        <begin position="12"/>
        <end position="33"/>
    </location>
</feature>
<organism evidence="4 5">
    <name type="scientific">Micromonospora violae</name>
    <dbReference type="NCBI Taxonomy" id="1278207"/>
    <lineage>
        <taxon>Bacteria</taxon>
        <taxon>Bacillati</taxon>
        <taxon>Actinomycetota</taxon>
        <taxon>Actinomycetes</taxon>
        <taxon>Micromonosporales</taxon>
        <taxon>Micromonosporaceae</taxon>
        <taxon>Micromonospora</taxon>
    </lineage>
</organism>
<evidence type="ECO:0000313" key="5">
    <source>
        <dbReference type="Proteomes" id="UP000293781"/>
    </source>
</evidence>
<sequence length="202" mass="20634">MESRLKVLGHPVHPMLVMFPVALLATAVLFDVIDTVGGPDFLGEVAYWNITVGLIGGLLAAAAGSFDLLAIPTGTRAKRVGLLHAGANVAVVLLFAAVWVVRLNADSRAAGGALVAIEVVAVAILGISAWLGGELVDRLGVGVDPDADLDAPSSLRPTASTVPAGRTGPRSSDLSTGTPMPGDPAADRELHRPDTAGEIDRP</sequence>
<dbReference type="OrthoDB" id="3296762at2"/>
<dbReference type="EMBL" id="SHKK01000001">
    <property type="protein sequence ID" value="RZT82244.1"/>
    <property type="molecule type" value="Genomic_DNA"/>
</dbReference>
<dbReference type="RefSeq" id="WP_130406584.1">
    <property type="nucleotide sequence ID" value="NZ_SHKK01000001.1"/>
</dbReference>
<feature type="transmembrane region" description="Helical" evidence="2">
    <location>
        <begin position="113"/>
        <end position="131"/>
    </location>
</feature>
<comment type="caution">
    <text evidence="4">The sequence shown here is derived from an EMBL/GenBank/DDBJ whole genome shotgun (WGS) entry which is preliminary data.</text>
</comment>
<feature type="compositionally biased region" description="Polar residues" evidence="1">
    <location>
        <begin position="169"/>
        <end position="178"/>
    </location>
</feature>
<keyword evidence="2" id="KW-0472">Membrane</keyword>
<reference evidence="4 5" key="1">
    <citation type="submission" date="2019-02" db="EMBL/GenBank/DDBJ databases">
        <title>Sequencing the genomes of 1000 actinobacteria strains.</title>
        <authorList>
            <person name="Klenk H.-P."/>
        </authorList>
    </citation>
    <scope>NUCLEOTIDE SEQUENCE [LARGE SCALE GENOMIC DNA]</scope>
    <source>
        <strain evidence="4 5">DSM 45888</strain>
    </source>
</reference>
<dbReference type="Proteomes" id="UP000293781">
    <property type="component" value="Unassembled WGS sequence"/>
</dbReference>
<proteinExistence type="predicted"/>
<gene>
    <name evidence="4" type="ORF">EV382_5550</name>
</gene>
<evidence type="ECO:0000313" key="4">
    <source>
        <dbReference type="EMBL" id="RZT82244.1"/>
    </source>
</evidence>
<feature type="transmembrane region" description="Helical" evidence="2">
    <location>
        <begin position="45"/>
        <end position="70"/>
    </location>
</feature>
<evidence type="ECO:0000256" key="2">
    <source>
        <dbReference type="SAM" id="Phobius"/>
    </source>
</evidence>
<evidence type="ECO:0000256" key="1">
    <source>
        <dbReference type="SAM" id="MobiDB-lite"/>
    </source>
</evidence>
<feature type="region of interest" description="Disordered" evidence="1">
    <location>
        <begin position="150"/>
        <end position="202"/>
    </location>
</feature>
<keyword evidence="2" id="KW-1133">Transmembrane helix</keyword>
<keyword evidence="5" id="KW-1185">Reference proteome</keyword>
<dbReference type="Pfam" id="PF09990">
    <property type="entry name" value="DUF2231"/>
    <property type="match status" value="1"/>
</dbReference>
<feature type="compositionally biased region" description="Basic and acidic residues" evidence="1">
    <location>
        <begin position="185"/>
        <end position="202"/>
    </location>
</feature>
<feature type="transmembrane region" description="Helical" evidence="2">
    <location>
        <begin position="82"/>
        <end position="101"/>
    </location>
</feature>
<evidence type="ECO:0000259" key="3">
    <source>
        <dbReference type="Pfam" id="PF09990"/>
    </source>
</evidence>
<accession>A0A4Q7UMN4</accession>